<accession>A0ABX0JG41</accession>
<comment type="caution">
    <text evidence="1">The sequence shown here is derived from an EMBL/GenBank/DDBJ whole genome shotgun (WGS) entry which is preliminary data.</text>
</comment>
<name>A0ABX0JG41_9BACL</name>
<dbReference type="RefSeq" id="WP_166153981.1">
    <property type="nucleotide sequence ID" value="NZ_JAAOIW010000013.1"/>
</dbReference>
<gene>
    <name evidence="1" type="ORF">G9U52_28035</name>
</gene>
<protein>
    <submittedName>
        <fullName evidence="1">Uncharacterized protein</fullName>
    </submittedName>
</protein>
<evidence type="ECO:0000313" key="2">
    <source>
        <dbReference type="Proteomes" id="UP001165962"/>
    </source>
</evidence>
<organism evidence="1 2">
    <name type="scientific">Paenibacillus agricola</name>
    <dbReference type="NCBI Taxonomy" id="2716264"/>
    <lineage>
        <taxon>Bacteria</taxon>
        <taxon>Bacillati</taxon>
        <taxon>Bacillota</taxon>
        <taxon>Bacilli</taxon>
        <taxon>Bacillales</taxon>
        <taxon>Paenibacillaceae</taxon>
        <taxon>Paenibacillus</taxon>
    </lineage>
</organism>
<reference evidence="1" key="1">
    <citation type="submission" date="2020-03" db="EMBL/GenBank/DDBJ databases">
        <title>Draft sequencing of Paenibacilllus sp. S3N08.</title>
        <authorList>
            <person name="Kim D.-U."/>
        </authorList>
    </citation>
    <scope>NUCLEOTIDE SEQUENCE</scope>
    <source>
        <strain evidence="1">S3N08</strain>
    </source>
</reference>
<proteinExistence type="predicted"/>
<dbReference type="EMBL" id="JAAOIW010000013">
    <property type="protein sequence ID" value="NHN33673.1"/>
    <property type="molecule type" value="Genomic_DNA"/>
</dbReference>
<sequence length="60" mass="6785">MVIDKIEKSIAWMLYTNKLSLKKRASTFQVFTMLAAFFPNVFTYQQAAAAGALPDETLPR</sequence>
<keyword evidence="2" id="KW-1185">Reference proteome</keyword>
<evidence type="ECO:0000313" key="1">
    <source>
        <dbReference type="EMBL" id="NHN33673.1"/>
    </source>
</evidence>
<dbReference type="Proteomes" id="UP001165962">
    <property type="component" value="Unassembled WGS sequence"/>
</dbReference>